<evidence type="ECO:0000313" key="2">
    <source>
        <dbReference type="Proteomes" id="UP001172386"/>
    </source>
</evidence>
<gene>
    <name evidence="1" type="ORF">H2198_001190</name>
</gene>
<dbReference type="Proteomes" id="UP001172386">
    <property type="component" value="Unassembled WGS sequence"/>
</dbReference>
<evidence type="ECO:0000313" key="1">
    <source>
        <dbReference type="EMBL" id="KAJ9662741.1"/>
    </source>
</evidence>
<accession>A0ACC3AHJ4</accession>
<name>A0ACC3AHJ4_9EURO</name>
<proteinExistence type="predicted"/>
<keyword evidence="2" id="KW-1185">Reference proteome</keyword>
<protein>
    <submittedName>
        <fullName evidence="1">Uncharacterized protein</fullName>
    </submittedName>
</protein>
<sequence length="246" mass="27880">MRKLRQTDYLVVSANMINSPLMSKVHLDQGAYHPYLPAQNASTSAKILEEVVHDNATDVTSWDFQQHPNWTGPADYSLKHDETNANLSGVWLRMADDAMERTPAQGLEYATWGSGLTSWSVAAQSHLSLLENIRTETTNLYYHDLDEVWFTDYDRLSINLIAVWSNDVLDNLPMDTDNDDEHWLTVSLPTKLQKRVAVEMHALAAHFAFGNQLAVTTTDVLARYANYAHEKACLRVEQFGQHVFKG</sequence>
<comment type="caution">
    <text evidence="1">The sequence shown here is derived from an EMBL/GenBank/DDBJ whole genome shotgun (WGS) entry which is preliminary data.</text>
</comment>
<dbReference type="EMBL" id="JAPDRQ010000013">
    <property type="protein sequence ID" value="KAJ9662741.1"/>
    <property type="molecule type" value="Genomic_DNA"/>
</dbReference>
<reference evidence="1" key="1">
    <citation type="submission" date="2022-10" db="EMBL/GenBank/DDBJ databases">
        <title>Culturing micro-colonial fungi from biological soil crusts in the Mojave desert and describing Neophaeococcomyces mojavensis, and introducing the new genera and species Taxawa tesnikishii.</title>
        <authorList>
            <person name="Kurbessoian T."/>
            <person name="Stajich J.E."/>
        </authorList>
    </citation>
    <scope>NUCLEOTIDE SEQUENCE</scope>
    <source>
        <strain evidence="1">JES_112</strain>
    </source>
</reference>
<organism evidence="1 2">
    <name type="scientific">Neophaeococcomyces mojaviensis</name>
    <dbReference type="NCBI Taxonomy" id="3383035"/>
    <lineage>
        <taxon>Eukaryota</taxon>
        <taxon>Fungi</taxon>
        <taxon>Dikarya</taxon>
        <taxon>Ascomycota</taxon>
        <taxon>Pezizomycotina</taxon>
        <taxon>Eurotiomycetes</taxon>
        <taxon>Chaetothyriomycetidae</taxon>
        <taxon>Chaetothyriales</taxon>
        <taxon>Chaetothyriales incertae sedis</taxon>
        <taxon>Neophaeococcomyces</taxon>
    </lineage>
</organism>